<feature type="compositionally biased region" description="Low complexity" evidence="5">
    <location>
        <begin position="21"/>
        <end position="34"/>
    </location>
</feature>
<evidence type="ECO:0008006" key="8">
    <source>
        <dbReference type="Google" id="ProtNLM"/>
    </source>
</evidence>
<comment type="caution">
    <text evidence="6">The sequence shown here is derived from an EMBL/GenBank/DDBJ whole genome shotgun (WGS) entry which is preliminary data.</text>
</comment>
<comment type="similarity">
    <text evidence="1">Belongs to the IF-3 family.</text>
</comment>
<keyword evidence="2" id="KW-0396">Initiation factor</keyword>
<evidence type="ECO:0000256" key="3">
    <source>
        <dbReference type="ARBA" id="ARBA00022917"/>
    </source>
</evidence>
<dbReference type="GO" id="GO:0070124">
    <property type="term" value="P:mitochondrial translational initiation"/>
    <property type="evidence" value="ECO:0007669"/>
    <property type="project" value="TreeGrafter"/>
</dbReference>
<keyword evidence="7" id="KW-1185">Reference proteome</keyword>
<keyword evidence="4" id="KW-0175">Coiled coil</keyword>
<dbReference type="InterPro" id="IPR001288">
    <property type="entry name" value="Translation_initiation_fac_3"/>
</dbReference>
<sequence>MGSIGPTCLTRQAARRLSLASSSTLVTPSSSRTSNRFFHNPSGSGPSRASQPSSFVLRSGPRPVGSTPSYGNRPQQPQRVGPSTPKHNPIRTAIRQAEDDSTDPKYVTNHDIPYRTVQVASTSGPLSSPRHLNDILSSTDLNKFVIRLVSEDPPVVRLFDKELLASKEKEYQAAQTARKRFQSDTRIVTISWACADGDLNHKIQQARRHLLDGDRVELVFAVKGAAHKDKTPQSRKDEIVKSFMDGIQDIGIRGRDDLVKGKGLSSFWNPKNEIRNAAITELKDTLTEQQKGKEERAERRRLKAEERRIKAEEERIKAEKRFKQVMDGVAV</sequence>
<dbReference type="SUPFAM" id="SSF55200">
    <property type="entry name" value="Translation initiation factor IF3, C-terminal domain"/>
    <property type="match status" value="1"/>
</dbReference>
<dbReference type="Proteomes" id="UP000193986">
    <property type="component" value="Unassembled WGS sequence"/>
</dbReference>
<evidence type="ECO:0000256" key="4">
    <source>
        <dbReference type="SAM" id="Coils"/>
    </source>
</evidence>
<dbReference type="GO" id="GO:0003743">
    <property type="term" value="F:translation initiation factor activity"/>
    <property type="evidence" value="ECO:0007669"/>
    <property type="project" value="UniProtKB-KW"/>
</dbReference>
<feature type="compositionally biased region" description="Polar residues" evidence="5">
    <location>
        <begin position="35"/>
        <end position="56"/>
    </location>
</feature>
<dbReference type="PANTHER" id="PTHR10938">
    <property type="entry name" value="TRANSLATION INITIATION FACTOR IF-3"/>
    <property type="match status" value="1"/>
</dbReference>
<dbReference type="InterPro" id="IPR036788">
    <property type="entry name" value="T_IF-3_C_sf"/>
</dbReference>
<name>A0A1Y2BDX3_9TREE</name>
<evidence type="ECO:0000313" key="7">
    <source>
        <dbReference type="Proteomes" id="UP000193986"/>
    </source>
</evidence>
<dbReference type="OrthoDB" id="21573at2759"/>
<dbReference type="EMBL" id="MCFC01000007">
    <property type="protein sequence ID" value="ORY33023.1"/>
    <property type="molecule type" value="Genomic_DNA"/>
</dbReference>
<dbReference type="STRING" id="71784.A0A1Y2BDX3"/>
<feature type="coiled-coil region" evidence="4">
    <location>
        <begin position="287"/>
        <end position="322"/>
    </location>
</feature>
<feature type="compositionally biased region" description="Polar residues" evidence="5">
    <location>
        <begin position="66"/>
        <end position="78"/>
    </location>
</feature>
<reference evidence="6 7" key="1">
    <citation type="submission" date="2016-07" db="EMBL/GenBank/DDBJ databases">
        <title>Pervasive Adenine N6-methylation of Active Genes in Fungi.</title>
        <authorList>
            <consortium name="DOE Joint Genome Institute"/>
            <person name="Mondo S.J."/>
            <person name="Dannebaum R.O."/>
            <person name="Kuo R.C."/>
            <person name="Labutti K."/>
            <person name="Haridas S."/>
            <person name="Kuo A."/>
            <person name="Salamov A."/>
            <person name="Ahrendt S.R."/>
            <person name="Lipzen A."/>
            <person name="Sullivan W."/>
            <person name="Andreopoulos W.B."/>
            <person name="Clum A."/>
            <person name="Lindquist E."/>
            <person name="Daum C."/>
            <person name="Ramamoorthy G.K."/>
            <person name="Gryganskyi A."/>
            <person name="Culley D."/>
            <person name="Magnuson J.K."/>
            <person name="James T.Y."/>
            <person name="O'Malley M.A."/>
            <person name="Stajich J.E."/>
            <person name="Spatafora J.W."/>
            <person name="Visel A."/>
            <person name="Grigoriev I.V."/>
        </authorList>
    </citation>
    <scope>NUCLEOTIDE SEQUENCE [LARGE SCALE GENOMIC DNA]</scope>
    <source>
        <strain evidence="6 7">68-887.2</strain>
    </source>
</reference>
<dbReference type="Gene3D" id="3.30.110.10">
    <property type="entry name" value="Translation initiation factor 3 (IF-3), C-terminal domain"/>
    <property type="match status" value="1"/>
</dbReference>
<keyword evidence="3" id="KW-0648">Protein biosynthesis</keyword>
<dbReference type="InParanoid" id="A0A1Y2BDX3"/>
<dbReference type="PANTHER" id="PTHR10938:SF0">
    <property type="entry name" value="TRANSLATION INITIATION FACTOR IF-3, MITOCHONDRIAL"/>
    <property type="match status" value="1"/>
</dbReference>
<feature type="region of interest" description="Disordered" evidence="5">
    <location>
        <begin position="21"/>
        <end position="89"/>
    </location>
</feature>
<organism evidence="6 7">
    <name type="scientific">Naematelia encephala</name>
    <dbReference type="NCBI Taxonomy" id="71784"/>
    <lineage>
        <taxon>Eukaryota</taxon>
        <taxon>Fungi</taxon>
        <taxon>Dikarya</taxon>
        <taxon>Basidiomycota</taxon>
        <taxon>Agaricomycotina</taxon>
        <taxon>Tremellomycetes</taxon>
        <taxon>Tremellales</taxon>
        <taxon>Naemateliaceae</taxon>
        <taxon>Naematelia</taxon>
    </lineage>
</organism>
<gene>
    <name evidence="6" type="ORF">BCR39DRAFT_520792</name>
</gene>
<dbReference type="GO" id="GO:0043022">
    <property type="term" value="F:ribosome binding"/>
    <property type="evidence" value="ECO:0007669"/>
    <property type="project" value="TreeGrafter"/>
</dbReference>
<evidence type="ECO:0000256" key="1">
    <source>
        <dbReference type="ARBA" id="ARBA00005439"/>
    </source>
</evidence>
<evidence type="ECO:0000313" key="6">
    <source>
        <dbReference type="EMBL" id="ORY33023.1"/>
    </source>
</evidence>
<evidence type="ECO:0000256" key="5">
    <source>
        <dbReference type="SAM" id="MobiDB-lite"/>
    </source>
</evidence>
<proteinExistence type="inferred from homology"/>
<protein>
    <recommendedName>
        <fullName evidence="8">Translation initiation factor 3 N-terminal domain-containing protein</fullName>
    </recommendedName>
</protein>
<dbReference type="AlphaFoldDB" id="A0A1Y2BDX3"/>
<accession>A0A1Y2BDX3</accession>
<dbReference type="GO" id="GO:0005739">
    <property type="term" value="C:mitochondrion"/>
    <property type="evidence" value="ECO:0007669"/>
    <property type="project" value="TreeGrafter"/>
</dbReference>
<evidence type="ECO:0000256" key="2">
    <source>
        <dbReference type="ARBA" id="ARBA00022540"/>
    </source>
</evidence>
<dbReference type="GO" id="GO:0032790">
    <property type="term" value="P:ribosome disassembly"/>
    <property type="evidence" value="ECO:0007669"/>
    <property type="project" value="TreeGrafter"/>
</dbReference>